<evidence type="ECO:0000256" key="3">
    <source>
        <dbReference type="ARBA" id="ARBA00022490"/>
    </source>
</evidence>
<keyword evidence="6 7" id="KW-0687">Ribonucleoprotein</keyword>
<sequence length="136" mass="14805">MSAHLSHEEFFGKLAELFEQRKSKGRGSIFLVQKRLTYGQDTASTPPAGDESFSDLRPANPLPVIVRATNGKSKKHRDDKIKLSTIVQPDALESFFASYANICKGGMSALKPRDRSKKKAKSRKKKGGAVTAVAAA</sequence>
<keyword evidence="4 7" id="KW-0694">RNA-binding</keyword>
<keyword evidence="10" id="KW-1185">Reference proteome</keyword>
<organism evidence="9 10">
    <name type="scientific">Colletotrichum scovillei</name>
    <dbReference type="NCBI Taxonomy" id="1209932"/>
    <lineage>
        <taxon>Eukaryota</taxon>
        <taxon>Fungi</taxon>
        <taxon>Dikarya</taxon>
        <taxon>Ascomycota</taxon>
        <taxon>Pezizomycotina</taxon>
        <taxon>Sordariomycetes</taxon>
        <taxon>Hypocreomycetidae</taxon>
        <taxon>Glomerellales</taxon>
        <taxon>Glomerellaceae</taxon>
        <taxon>Colletotrichum</taxon>
        <taxon>Colletotrichum acutatum species complex</taxon>
    </lineage>
</organism>
<feature type="region of interest" description="Disordered" evidence="8">
    <location>
        <begin position="108"/>
        <end position="136"/>
    </location>
</feature>
<evidence type="ECO:0000256" key="4">
    <source>
        <dbReference type="ARBA" id="ARBA00022884"/>
    </source>
</evidence>
<evidence type="ECO:0000313" key="9">
    <source>
        <dbReference type="EMBL" id="KAG7043506.1"/>
    </source>
</evidence>
<dbReference type="Gene3D" id="3.30.720.10">
    <property type="entry name" value="Signal recognition particle alu RNA binding heterodimer, srp9/1"/>
    <property type="match status" value="1"/>
</dbReference>
<evidence type="ECO:0000313" key="10">
    <source>
        <dbReference type="Proteomes" id="UP000699042"/>
    </source>
</evidence>
<keyword evidence="3 7" id="KW-0963">Cytoplasm</keyword>
<evidence type="ECO:0000256" key="6">
    <source>
        <dbReference type="ARBA" id="ARBA00023274"/>
    </source>
</evidence>
<dbReference type="SUPFAM" id="SSF54762">
    <property type="entry name" value="Signal recognition particle alu RNA binding heterodimer, SRP9/14"/>
    <property type="match status" value="1"/>
</dbReference>
<evidence type="ECO:0000256" key="5">
    <source>
        <dbReference type="ARBA" id="ARBA00023135"/>
    </source>
</evidence>
<dbReference type="AlphaFoldDB" id="A0A9P7QYT0"/>
<protein>
    <recommendedName>
        <fullName evidence="7">Signal recognition particle subunit SRP14</fullName>
    </recommendedName>
    <alternativeName>
        <fullName evidence="7">Signal recognition particle 14 kDa protein</fullName>
    </alternativeName>
</protein>
<evidence type="ECO:0000256" key="8">
    <source>
        <dbReference type="SAM" id="MobiDB-lite"/>
    </source>
</evidence>
<dbReference type="PANTHER" id="PTHR12013">
    <property type="entry name" value="SIGNAL RECOGNITION PARTICLE 14 KD PROTEIN"/>
    <property type="match status" value="1"/>
</dbReference>
<dbReference type="EMBL" id="JAESDN010000012">
    <property type="protein sequence ID" value="KAG7043506.1"/>
    <property type="molecule type" value="Genomic_DNA"/>
</dbReference>
<comment type="similarity">
    <text evidence="2 7">Belongs to the SRP14 family.</text>
</comment>
<dbReference type="InterPro" id="IPR009018">
    <property type="entry name" value="Signal_recog_particle_SRP9/14"/>
</dbReference>
<feature type="compositionally biased region" description="Basic residues" evidence="8">
    <location>
        <begin position="114"/>
        <end position="127"/>
    </location>
</feature>
<evidence type="ECO:0000256" key="1">
    <source>
        <dbReference type="ARBA" id="ARBA00004496"/>
    </source>
</evidence>
<proteinExistence type="inferred from homology"/>
<dbReference type="GO" id="GO:0030942">
    <property type="term" value="F:endoplasmic reticulum signal peptide binding"/>
    <property type="evidence" value="ECO:0007669"/>
    <property type="project" value="UniProtKB-UniRule"/>
</dbReference>
<dbReference type="InterPro" id="IPR003210">
    <property type="entry name" value="Signal_recog_particle_SRP14"/>
</dbReference>
<dbReference type="GO" id="GO:0005786">
    <property type="term" value="C:signal recognition particle, endoplasmic reticulum targeting"/>
    <property type="evidence" value="ECO:0007669"/>
    <property type="project" value="UniProtKB-UniRule"/>
</dbReference>
<dbReference type="GO" id="GO:0008312">
    <property type="term" value="F:7S RNA binding"/>
    <property type="evidence" value="ECO:0007669"/>
    <property type="project" value="UniProtKB-UniRule"/>
</dbReference>
<comment type="subunit">
    <text evidence="7">Component of a fungal signal recognition particle (SRP) complex that consists of a 7SL RNA molecule (scR1) and at least six protein subunits: SRP72, SRP68, SRP54, SEC65, SRP21 and SRP14.</text>
</comment>
<reference evidence="9" key="1">
    <citation type="submission" date="2021-05" db="EMBL/GenBank/DDBJ databases">
        <title>Comparative genomics of three Colletotrichum scovillei strains and genetic complementation revealed genes involved fungal growth and virulence on chili pepper.</title>
        <authorList>
            <person name="Hsieh D.-K."/>
            <person name="Chuang S.-C."/>
            <person name="Chen C.-Y."/>
            <person name="Chao Y.-T."/>
            <person name="Lu M.-Y.J."/>
            <person name="Lee M.-H."/>
            <person name="Shih M.-C."/>
        </authorList>
    </citation>
    <scope>NUCLEOTIDE SEQUENCE</scope>
    <source>
        <strain evidence="9">Coll-153</strain>
    </source>
</reference>
<comment type="subcellular location">
    <subcellularLocation>
        <location evidence="1 7">Cytoplasm</location>
    </subcellularLocation>
</comment>
<dbReference type="Proteomes" id="UP000699042">
    <property type="component" value="Unassembled WGS sequence"/>
</dbReference>
<dbReference type="OrthoDB" id="19209at2759"/>
<name>A0A9P7QYT0_9PEZI</name>
<gene>
    <name evidence="9" type="ORF">JMJ77_003210</name>
</gene>
<dbReference type="Pfam" id="PF02290">
    <property type="entry name" value="SRP14"/>
    <property type="match status" value="1"/>
</dbReference>
<evidence type="ECO:0000256" key="2">
    <source>
        <dbReference type="ARBA" id="ARBA00010349"/>
    </source>
</evidence>
<dbReference type="GO" id="GO:0006614">
    <property type="term" value="P:SRP-dependent cotranslational protein targeting to membrane"/>
    <property type="evidence" value="ECO:0007669"/>
    <property type="project" value="UniProtKB-UniRule"/>
</dbReference>
<comment type="function">
    <text evidence="7">Component of the signal recognition particle (SRP) complex, a ribonucleoprotein complex that mediates the cotranslational targeting of secretory and membrane proteins to the endoplasmic reticulum (ER).</text>
</comment>
<comment type="caution">
    <text evidence="9">The sequence shown here is derived from an EMBL/GenBank/DDBJ whole genome shotgun (WGS) entry which is preliminary data.</text>
</comment>
<accession>A0A9P7QYT0</accession>
<keyword evidence="5 7" id="KW-0733">Signal recognition particle</keyword>
<evidence type="ECO:0000256" key="7">
    <source>
        <dbReference type="RuleBase" id="RU368100"/>
    </source>
</evidence>